<feature type="compositionally biased region" description="Low complexity" evidence="1">
    <location>
        <begin position="1"/>
        <end position="18"/>
    </location>
</feature>
<dbReference type="EMBL" id="QUSF01004837">
    <property type="protein sequence ID" value="RLV62897.1"/>
    <property type="molecule type" value="Genomic_DNA"/>
</dbReference>
<protein>
    <submittedName>
        <fullName evidence="2">Uncharacterized protein</fullName>
    </submittedName>
</protein>
<proteinExistence type="predicted"/>
<evidence type="ECO:0000313" key="2">
    <source>
        <dbReference type="EMBL" id="RLV62897.1"/>
    </source>
</evidence>
<feature type="region of interest" description="Disordered" evidence="1">
    <location>
        <begin position="1"/>
        <end position="74"/>
    </location>
</feature>
<reference evidence="2 3" key="1">
    <citation type="journal article" date="2018" name="Proc. R. Soc. B">
        <title>A non-coding region near Follistatin controls head colour polymorphism in the Gouldian finch.</title>
        <authorList>
            <person name="Toomey M.B."/>
            <person name="Marques C.I."/>
            <person name="Andrade P."/>
            <person name="Araujo P.M."/>
            <person name="Sabatino S."/>
            <person name="Gazda M.A."/>
            <person name="Afonso S."/>
            <person name="Lopes R.J."/>
            <person name="Corbo J.C."/>
            <person name="Carneiro M."/>
        </authorList>
    </citation>
    <scope>NUCLEOTIDE SEQUENCE [LARGE SCALE GENOMIC DNA]</scope>
    <source>
        <strain evidence="2">Red01</strain>
        <tissue evidence="2">Muscle</tissue>
    </source>
</reference>
<keyword evidence="3" id="KW-1185">Reference proteome</keyword>
<name>A0A3L8Q6E1_CHLGU</name>
<evidence type="ECO:0000313" key="3">
    <source>
        <dbReference type="Proteomes" id="UP000276834"/>
    </source>
</evidence>
<sequence length="74" mass="7138">MSLMSPMSPVVSPQAVPPDRLSGRPPALQGGFRGGAAALQGALCPHGRGQRAAGTAGSTAGPGARGQRPVPGPG</sequence>
<dbReference type="AlphaFoldDB" id="A0A3L8Q6E1"/>
<comment type="caution">
    <text evidence="2">The sequence shown here is derived from an EMBL/GenBank/DDBJ whole genome shotgun (WGS) entry which is preliminary data.</text>
</comment>
<organism evidence="2 3">
    <name type="scientific">Chloebia gouldiae</name>
    <name type="common">Gouldian finch</name>
    <name type="synonym">Erythrura gouldiae</name>
    <dbReference type="NCBI Taxonomy" id="44316"/>
    <lineage>
        <taxon>Eukaryota</taxon>
        <taxon>Metazoa</taxon>
        <taxon>Chordata</taxon>
        <taxon>Craniata</taxon>
        <taxon>Vertebrata</taxon>
        <taxon>Euteleostomi</taxon>
        <taxon>Archelosauria</taxon>
        <taxon>Archosauria</taxon>
        <taxon>Dinosauria</taxon>
        <taxon>Saurischia</taxon>
        <taxon>Theropoda</taxon>
        <taxon>Coelurosauria</taxon>
        <taxon>Aves</taxon>
        <taxon>Neognathae</taxon>
        <taxon>Neoaves</taxon>
        <taxon>Telluraves</taxon>
        <taxon>Australaves</taxon>
        <taxon>Passeriformes</taxon>
        <taxon>Passeroidea</taxon>
        <taxon>Passeridae</taxon>
        <taxon>Chloebia</taxon>
    </lineage>
</organism>
<accession>A0A3L8Q6E1</accession>
<evidence type="ECO:0000256" key="1">
    <source>
        <dbReference type="SAM" id="MobiDB-lite"/>
    </source>
</evidence>
<gene>
    <name evidence="2" type="ORF">DV515_00018829</name>
</gene>
<feature type="compositionally biased region" description="Low complexity" evidence="1">
    <location>
        <begin position="50"/>
        <end position="66"/>
    </location>
</feature>
<dbReference type="Proteomes" id="UP000276834">
    <property type="component" value="Unassembled WGS sequence"/>
</dbReference>